<dbReference type="PROSITE" id="PS00615">
    <property type="entry name" value="C_TYPE_LECTIN_1"/>
    <property type="match status" value="1"/>
</dbReference>
<accession>A0A315VUU7</accession>
<dbReference type="Gene3D" id="3.10.100.10">
    <property type="entry name" value="Mannose-Binding Protein A, subunit A"/>
    <property type="match status" value="2"/>
</dbReference>
<dbReference type="InterPro" id="IPR016186">
    <property type="entry name" value="C-type_lectin-like/link_sf"/>
</dbReference>
<dbReference type="SMART" id="SM00034">
    <property type="entry name" value="CLECT"/>
    <property type="match status" value="2"/>
</dbReference>
<dbReference type="PANTHER" id="PTHR45784">
    <property type="entry name" value="C-TYPE LECTIN DOMAIN FAMILY 20 MEMBER A-RELATED"/>
    <property type="match status" value="1"/>
</dbReference>
<dbReference type="Pfam" id="PF00059">
    <property type="entry name" value="Lectin_C"/>
    <property type="match status" value="2"/>
</dbReference>
<dbReference type="Proteomes" id="UP000250572">
    <property type="component" value="Unassembled WGS sequence"/>
</dbReference>
<dbReference type="PROSITE" id="PS50041">
    <property type="entry name" value="C_TYPE_LECTIN_2"/>
    <property type="match status" value="2"/>
</dbReference>
<feature type="non-terminal residue" evidence="3">
    <location>
        <position position="1"/>
    </location>
</feature>
<dbReference type="InterPro" id="IPR016187">
    <property type="entry name" value="CTDL_fold"/>
</dbReference>
<feature type="domain" description="C-type lectin" evidence="2">
    <location>
        <begin position="19"/>
        <end position="146"/>
    </location>
</feature>
<comment type="caution">
    <text evidence="3">The sequence shown here is derived from an EMBL/GenBank/DDBJ whole genome shotgun (WGS) entry which is preliminary data.</text>
</comment>
<keyword evidence="4" id="KW-1185">Reference proteome</keyword>
<gene>
    <name evidence="3" type="ORF">CCH79_00020665</name>
</gene>
<proteinExistence type="predicted"/>
<feature type="domain" description="C-type lectin" evidence="2">
    <location>
        <begin position="158"/>
        <end position="269"/>
    </location>
</feature>
<protein>
    <recommendedName>
        <fullName evidence="2">C-type lectin domain-containing protein</fullName>
    </recommendedName>
</protein>
<dbReference type="AlphaFoldDB" id="A0A315VUU7"/>
<evidence type="ECO:0000313" key="4">
    <source>
        <dbReference type="Proteomes" id="UP000250572"/>
    </source>
</evidence>
<keyword evidence="1" id="KW-1015">Disulfide bond</keyword>
<dbReference type="EMBL" id="NHOQ01001103">
    <property type="protein sequence ID" value="PWA27053.1"/>
    <property type="molecule type" value="Genomic_DNA"/>
</dbReference>
<feature type="non-terminal residue" evidence="3">
    <location>
        <position position="436"/>
    </location>
</feature>
<name>A0A315VUU7_GAMAF</name>
<evidence type="ECO:0000259" key="2">
    <source>
        <dbReference type="PROSITE" id="PS50041"/>
    </source>
</evidence>
<dbReference type="InterPro" id="IPR001304">
    <property type="entry name" value="C-type_lectin-like"/>
</dbReference>
<dbReference type="InterPro" id="IPR018378">
    <property type="entry name" value="C-type_lectin_CS"/>
</dbReference>
<dbReference type="SUPFAM" id="SSF56436">
    <property type="entry name" value="C-type lectin-like"/>
    <property type="match status" value="2"/>
</dbReference>
<evidence type="ECO:0000313" key="3">
    <source>
        <dbReference type="EMBL" id="PWA27053.1"/>
    </source>
</evidence>
<dbReference type="STRING" id="33528.ENSGAFP00000024726"/>
<organism evidence="3 4">
    <name type="scientific">Gambusia affinis</name>
    <name type="common">Western mosquitofish</name>
    <name type="synonym">Heterandria affinis</name>
    <dbReference type="NCBI Taxonomy" id="33528"/>
    <lineage>
        <taxon>Eukaryota</taxon>
        <taxon>Metazoa</taxon>
        <taxon>Chordata</taxon>
        <taxon>Craniata</taxon>
        <taxon>Vertebrata</taxon>
        <taxon>Euteleostomi</taxon>
        <taxon>Actinopterygii</taxon>
        <taxon>Neopterygii</taxon>
        <taxon>Teleostei</taxon>
        <taxon>Neoteleostei</taxon>
        <taxon>Acanthomorphata</taxon>
        <taxon>Ovalentaria</taxon>
        <taxon>Atherinomorphae</taxon>
        <taxon>Cyprinodontiformes</taxon>
        <taxon>Poeciliidae</taxon>
        <taxon>Poeciliinae</taxon>
        <taxon>Gambusia</taxon>
    </lineage>
</organism>
<reference evidence="3 4" key="1">
    <citation type="journal article" date="2018" name="G3 (Bethesda)">
        <title>A High-Quality Reference Genome for the Invasive Mosquitofish Gambusia affinis Using a Chicago Library.</title>
        <authorList>
            <person name="Hoffberg S.L."/>
            <person name="Troendle N.J."/>
            <person name="Glenn T.C."/>
            <person name="Mahmud O."/>
            <person name="Louha S."/>
            <person name="Chalopin D."/>
            <person name="Bennetzen J.L."/>
            <person name="Mauricio R."/>
        </authorList>
    </citation>
    <scope>NUCLEOTIDE SEQUENCE [LARGE SCALE GENOMIC DNA]</scope>
    <source>
        <strain evidence="3">NE01/NJP1002.9</strain>
        <tissue evidence="3">Muscle</tissue>
    </source>
</reference>
<evidence type="ECO:0000256" key="1">
    <source>
        <dbReference type="ARBA" id="ARBA00023157"/>
    </source>
</evidence>
<sequence>LSAVSSERFCTGTHALHGISSRQFTFIYDAKTWIDAQTYCREKYTDLATITDLEDVTILNNLANLSQMLYTQSSYVIVSFCLSAWIGLYDDRTSWRWSYRDGEAEFTSWGSNQPNEYRNFNYCVRMDEYGMWNDLDCENLYKVVCSDVKVFRCRLLSGQDASFVYIDVDMKWTAAQLYCRKHHTDLASARSPAENDGIRKLIPQGQFAWIGLFRSPWMWVDGRKGSLSYWSSNEPNSAKENCAAANFDPGYQGRWEDWLCTRKTAFVCFSVCGEAEAGEKLLDLNNSTLQEELLQQLKQKLIGVFVEADPDNETCRPRGPYLLVLLQAPDAGQKPPSDSDHLQLTTSKYRPIQACRTERLTATSKHLPDFKYRSTSLPADRWQQHGSWLKRHKFSLESKTEENMEFTSAVDPILLTSAKPFSLVTMFRLSTVTRSV</sequence>
<dbReference type="PANTHER" id="PTHR45784:SF3">
    <property type="entry name" value="C-TYPE LECTIN DOMAIN FAMILY 4 MEMBER K-LIKE-RELATED"/>
    <property type="match status" value="1"/>
</dbReference>